<gene>
    <name evidence="2" type="ordered locus">VSAL_I1649</name>
</gene>
<feature type="transmembrane region" description="Helical" evidence="1">
    <location>
        <begin position="38"/>
        <end position="58"/>
    </location>
</feature>
<dbReference type="AlphaFoldDB" id="B6EMF0"/>
<dbReference type="HOGENOM" id="CLU_1118328_0_0_6"/>
<evidence type="ECO:0000313" key="3">
    <source>
        <dbReference type="Proteomes" id="UP000001730"/>
    </source>
</evidence>
<dbReference type="RefSeq" id="WP_012550283.1">
    <property type="nucleotide sequence ID" value="NC_011312.1"/>
</dbReference>
<evidence type="ECO:0000256" key="1">
    <source>
        <dbReference type="SAM" id="Phobius"/>
    </source>
</evidence>
<sequence length="248" mass="27874">MDDILNYVPIIFSAIAATVGIFGNTIDLKGKLRYRGKLLLVIIGLSSIYSLHLTYIQIQNQREKVADEARIGMLIETQVEESIQHLLEPFRWLYTEYATHEELLAIQGYPLAKGAISLTTLLKPENLSKAQGMCFDDKPTELVTVGESFNWKMIFSTSILRGLNGLDRVVNVYGMVLDSNLLTAIYKLQDEGHFSSMSVFWKKHTNQSTDIHGNVNCTGQAIGSHEQYLKLIGELRDALKESSGVYVR</sequence>
<protein>
    <submittedName>
        <fullName evidence="2">Membrane protein, putative phage protein</fullName>
    </submittedName>
</protein>
<organism evidence="2 3">
    <name type="scientific">Aliivibrio salmonicida (strain LFI1238)</name>
    <name type="common">Vibrio salmonicida (strain LFI1238)</name>
    <dbReference type="NCBI Taxonomy" id="316275"/>
    <lineage>
        <taxon>Bacteria</taxon>
        <taxon>Pseudomonadati</taxon>
        <taxon>Pseudomonadota</taxon>
        <taxon>Gammaproteobacteria</taxon>
        <taxon>Vibrionales</taxon>
        <taxon>Vibrionaceae</taxon>
        <taxon>Aliivibrio</taxon>
    </lineage>
</organism>
<keyword evidence="1" id="KW-0472">Membrane</keyword>
<dbReference type="EMBL" id="FM178379">
    <property type="protein sequence ID" value="CAQ79334.1"/>
    <property type="molecule type" value="Genomic_DNA"/>
</dbReference>
<keyword evidence="3" id="KW-1185">Reference proteome</keyword>
<dbReference type="Proteomes" id="UP000001730">
    <property type="component" value="Chromosome 1"/>
</dbReference>
<proteinExistence type="predicted"/>
<keyword evidence="1" id="KW-1133">Transmembrane helix</keyword>
<name>B6EMF0_ALISL</name>
<feature type="transmembrane region" description="Helical" evidence="1">
    <location>
        <begin position="6"/>
        <end position="26"/>
    </location>
</feature>
<dbReference type="KEGG" id="vsa:VSAL_I1649"/>
<keyword evidence="1" id="KW-0812">Transmembrane</keyword>
<reference evidence="2 3" key="1">
    <citation type="journal article" date="2008" name="BMC Genomics">
        <title>The genome sequence of the fish pathogen Aliivibrio salmonicida strain LFI1238 shows extensive evidence of gene decay.</title>
        <authorList>
            <person name="Hjerde E."/>
            <person name="Lorentzen M.S."/>
            <person name="Holden M.T."/>
            <person name="Seeger K."/>
            <person name="Paulsen S."/>
            <person name="Bason N."/>
            <person name="Churcher C."/>
            <person name="Harris D."/>
            <person name="Norbertczak H."/>
            <person name="Quail M.A."/>
            <person name="Sanders S."/>
            <person name="Thurston S."/>
            <person name="Parkhill J."/>
            <person name="Willassen N.P."/>
            <person name="Thomson N.R."/>
        </authorList>
    </citation>
    <scope>NUCLEOTIDE SEQUENCE [LARGE SCALE GENOMIC DNA]</scope>
    <source>
        <strain evidence="2 3">LFI1238</strain>
    </source>
</reference>
<accession>B6EMF0</accession>
<evidence type="ECO:0000313" key="2">
    <source>
        <dbReference type="EMBL" id="CAQ79334.1"/>
    </source>
</evidence>